<feature type="domain" description="DUF3825" evidence="2">
    <location>
        <begin position="37"/>
        <end position="240"/>
    </location>
</feature>
<dbReference type="EMBL" id="JAGQDE010000018">
    <property type="protein sequence ID" value="MBQ0960874.1"/>
    <property type="molecule type" value="Genomic_DNA"/>
</dbReference>
<gene>
    <name evidence="3" type="ORF">KAK06_18105</name>
</gene>
<comment type="caution">
    <text evidence="3">The sequence shown here is derived from an EMBL/GenBank/DDBJ whole genome shotgun (WGS) entry which is preliminary data.</text>
</comment>
<protein>
    <submittedName>
        <fullName evidence="3">DUF3825 domain-containing protein</fullName>
    </submittedName>
</protein>
<evidence type="ECO:0000313" key="3">
    <source>
        <dbReference type="EMBL" id="MBQ0960874.1"/>
    </source>
</evidence>
<keyword evidence="4" id="KW-1185">Reference proteome</keyword>
<evidence type="ECO:0000259" key="2">
    <source>
        <dbReference type="Pfam" id="PF12873"/>
    </source>
</evidence>
<sequence>MFTQEELLTALGDPYTKEVVPRFHRFAYVSDALIDRLAEQALAEVWGRQRYVLEKYIAVHVPWSIEQGRFTCSDRQFYVTAGHLQTRYGTPIYLVFERNRVPGTSPYALVRVGADIAAPALPTPPDIPSAPVIPRGAEIVMLHDHILGDNAERVPYLADTPRVAQMCAVAGSIQWSLNRGLELPYWYYGKMSVLVPLYLQTRENITEAPDLVAPLQVNADSLLVRTVLLPSMPYANARVAVTRHDRLPPWMLAGWHAHAASATSQQIEDPEAPQAASAPASAEADPGGL</sequence>
<accession>A0A940YN00</accession>
<proteinExistence type="predicted"/>
<dbReference type="InterPro" id="IPR024437">
    <property type="entry name" value="DUF3825"/>
</dbReference>
<name>A0A940YN00_9BURK</name>
<feature type="region of interest" description="Disordered" evidence="1">
    <location>
        <begin position="263"/>
        <end position="289"/>
    </location>
</feature>
<reference evidence="3" key="1">
    <citation type="submission" date="2021-04" db="EMBL/GenBank/DDBJ databases">
        <title>The genome sequence of Ideonella sp. 4Y11.</title>
        <authorList>
            <person name="Liu Y."/>
        </authorList>
    </citation>
    <scope>NUCLEOTIDE SEQUENCE</scope>
    <source>
        <strain evidence="3">4Y11</strain>
    </source>
</reference>
<evidence type="ECO:0000256" key="1">
    <source>
        <dbReference type="SAM" id="MobiDB-lite"/>
    </source>
</evidence>
<dbReference type="Pfam" id="PF12873">
    <property type="entry name" value="DUF3825"/>
    <property type="match status" value="1"/>
</dbReference>
<dbReference type="AlphaFoldDB" id="A0A940YN00"/>
<dbReference type="RefSeq" id="WP_210803540.1">
    <property type="nucleotide sequence ID" value="NZ_JAGQDE010000018.1"/>
</dbReference>
<organism evidence="3 4">
    <name type="scientific">Ideonella aquatica</name>
    <dbReference type="NCBI Taxonomy" id="2824119"/>
    <lineage>
        <taxon>Bacteria</taxon>
        <taxon>Pseudomonadati</taxon>
        <taxon>Pseudomonadota</taxon>
        <taxon>Betaproteobacteria</taxon>
        <taxon>Burkholderiales</taxon>
        <taxon>Sphaerotilaceae</taxon>
        <taxon>Ideonella</taxon>
    </lineage>
</organism>
<evidence type="ECO:0000313" key="4">
    <source>
        <dbReference type="Proteomes" id="UP000678374"/>
    </source>
</evidence>
<dbReference type="Proteomes" id="UP000678374">
    <property type="component" value="Unassembled WGS sequence"/>
</dbReference>
<feature type="compositionally biased region" description="Low complexity" evidence="1">
    <location>
        <begin position="272"/>
        <end position="289"/>
    </location>
</feature>